<feature type="binding site" evidence="5">
    <location>
        <begin position="92"/>
        <end position="97"/>
    </location>
    <ligand>
        <name>ATP</name>
        <dbReference type="ChEBI" id="CHEBI:30616"/>
    </ligand>
</feature>
<evidence type="ECO:0000256" key="1">
    <source>
        <dbReference type="ARBA" id="ARBA00022679"/>
    </source>
</evidence>
<dbReference type="Gene3D" id="3.40.50.300">
    <property type="entry name" value="P-loop containing nucleotide triphosphate hydrolases"/>
    <property type="match status" value="1"/>
</dbReference>
<feature type="binding site" evidence="5">
    <location>
        <position position="209"/>
    </location>
    <ligand>
        <name>ATP</name>
        <dbReference type="ChEBI" id="CHEBI:30616"/>
    </ligand>
</feature>
<dbReference type="NCBIfam" id="NF001381">
    <property type="entry name" value="PRK00279.1-3"/>
    <property type="match status" value="1"/>
</dbReference>
<keyword evidence="3 5" id="KW-0547">Nucleotide-binding</keyword>
<dbReference type="PRINTS" id="PR00094">
    <property type="entry name" value="ADENYLTKNASE"/>
</dbReference>
<feature type="region of interest" description="NMP" evidence="5">
    <location>
        <begin position="112"/>
        <end position="141"/>
    </location>
</feature>
<keyword evidence="2 5" id="KW-0545">Nucleotide biosynthesis</keyword>
<comment type="catalytic activity">
    <reaction evidence="5 7">
        <text>AMP + ATP = 2 ADP</text>
        <dbReference type="Rhea" id="RHEA:12973"/>
        <dbReference type="ChEBI" id="CHEBI:30616"/>
        <dbReference type="ChEBI" id="CHEBI:456215"/>
        <dbReference type="ChEBI" id="CHEBI:456216"/>
        <dbReference type="EC" id="2.7.4.3"/>
    </reaction>
</comment>
<proteinExistence type="inferred from homology"/>
<keyword evidence="4 5" id="KW-0418">Kinase</keyword>
<feature type="binding site" evidence="5">
    <location>
        <position position="254"/>
    </location>
    <ligand>
        <name>ATP</name>
        <dbReference type="ChEBI" id="CHEBI:30616"/>
    </ligand>
</feature>
<dbReference type="PROSITE" id="PS00113">
    <property type="entry name" value="ADENYLATE_KINASE"/>
    <property type="match status" value="1"/>
</dbReference>
<evidence type="ECO:0000256" key="3">
    <source>
        <dbReference type="ARBA" id="ARBA00022741"/>
    </source>
</evidence>
<dbReference type="InterPro" id="IPR033690">
    <property type="entry name" value="Adenylat_kinase_CS"/>
</dbReference>
<evidence type="ECO:0000256" key="5">
    <source>
        <dbReference type="HAMAP-Rule" id="MF_00235"/>
    </source>
</evidence>
<evidence type="ECO:0000256" key="7">
    <source>
        <dbReference type="RuleBase" id="RU003331"/>
    </source>
</evidence>
<feature type="binding site" evidence="5">
    <location>
        <position position="215"/>
    </location>
    <ligand>
        <name>AMP</name>
        <dbReference type="ChEBI" id="CHEBI:456215"/>
    </ligand>
</feature>
<evidence type="ECO:0000256" key="6">
    <source>
        <dbReference type="RuleBase" id="RU003330"/>
    </source>
</evidence>
<comment type="domain">
    <text evidence="5">Consists of three domains, a large central CORE domain and two small peripheral domains, NMPbind and LID, which undergo movements during catalysis. The LID domain closes over the site of phosphoryl transfer upon ATP binding. Assembling and dissambling the active center during each catalytic cycle provides an effective means to prevent ATP hydrolysis.</text>
</comment>
<dbReference type="NCBIfam" id="NF011100">
    <property type="entry name" value="PRK14527.1"/>
    <property type="match status" value="1"/>
</dbReference>
<dbReference type="SUPFAM" id="SSF52540">
    <property type="entry name" value="P-loop containing nucleoside triphosphate hydrolases"/>
    <property type="match status" value="1"/>
</dbReference>
<comment type="caution">
    <text evidence="5">Lacks conserved residue(s) required for the propagation of feature annotation.</text>
</comment>
<feature type="binding site" evidence="5">
    <location>
        <position position="118"/>
    </location>
    <ligand>
        <name>AMP</name>
        <dbReference type="ChEBI" id="CHEBI:456215"/>
    </ligand>
</feature>
<name>A0ABQ2AZW1_9MICC</name>
<comment type="subcellular location">
    <subcellularLocation>
        <location evidence="5 7">Cytoplasm</location>
    </subcellularLocation>
</comment>
<keyword evidence="1 5" id="KW-0808">Transferase</keyword>
<dbReference type="InterPro" id="IPR027417">
    <property type="entry name" value="P-loop_NTPase"/>
</dbReference>
<sequence>MVPFVQVKTSLQHTNAPQLDGSRDGRWIDELSNGLLLNRYPEYIQPRQGEAPRGLRGRILAPDRGNRHNEAEPLLPGKDRNMTRLLIIGPPGSGKGTQAEHLARHFRVPAVSTGDIFRSNVSRQTDLGNQAAQYLDGGHFVPDHLTNALVKDRLLEGDARRGFLLDGYPRTAPQATELDRMLAAQGHALDAVIELQAPDAELEQRMHRRALEQGRTDDTIDVFRRRLDLYHRQTHEVVSVYAGRGILVTVNGSGHPGGITALAIAAVEQFLSAPPPPS</sequence>
<dbReference type="EC" id="2.7.4.3" evidence="5 7"/>
<dbReference type="EMBL" id="BMFW01000023">
    <property type="protein sequence ID" value="GGH99746.1"/>
    <property type="molecule type" value="Genomic_DNA"/>
</dbReference>
<dbReference type="Pfam" id="PF00406">
    <property type="entry name" value="ADK"/>
    <property type="match status" value="1"/>
</dbReference>
<comment type="caution">
    <text evidence="8">The sequence shown here is derived from an EMBL/GenBank/DDBJ whole genome shotgun (WGS) entry which is preliminary data.</text>
</comment>
<keyword evidence="5 7" id="KW-0067">ATP-binding</keyword>
<dbReference type="HAMAP" id="MF_00235">
    <property type="entry name" value="Adenylate_kinase_Adk"/>
    <property type="match status" value="1"/>
</dbReference>
<reference evidence="9" key="1">
    <citation type="journal article" date="2019" name="Int. J. Syst. Evol. Microbiol.">
        <title>The Global Catalogue of Microorganisms (GCM) 10K type strain sequencing project: providing services to taxonomists for standard genome sequencing and annotation.</title>
        <authorList>
            <consortium name="The Broad Institute Genomics Platform"/>
            <consortium name="The Broad Institute Genome Sequencing Center for Infectious Disease"/>
            <person name="Wu L."/>
            <person name="Ma J."/>
        </authorList>
    </citation>
    <scope>NUCLEOTIDE SEQUENCE [LARGE SCALE GENOMIC DNA]</scope>
    <source>
        <strain evidence="9">CGMCC 1.12778</strain>
    </source>
</reference>
<dbReference type="PANTHER" id="PTHR23359">
    <property type="entry name" value="NUCLEOTIDE KINASE"/>
    <property type="match status" value="1"/>
</dbReference>
<feature type="binding site" evidence="5">
    <location>
        <position position="113"/>
    </location>
    <ligand>
        <name>AMP</name>
        <dbReference type="ChEBI" id="CHEBI:456215"/>
    </ligand>
</feature>
<feature type="binding site" evidence="5">
    <location>
        <position position="226"/>
    </location>
    <ligand>
        <name>AMP</name>
        <dbReference type="ChEBI" id="CHEBI:456215"/>
    </ligand>
</feature>
<dbReference type="InterPro" id="IPR000850">
    <property type="entry name" value="Adenylat/UMP-CMP_kin"/>
</dbReference>
<comment type="subunit">
    <text evidence="5 7">Monomer.</text>
</comment>
<accession>A0ABQ2AZW1</accession>
<evidence type="ECO:0000313" key="8">
    <source>
        <dbReference type="EMBL" id="GGH99746.1"/>
    </source>
</evidence>
<comment type="pathway">
    <text evidence="5">Purine metabolism; AMP biosynthesis via salvage pathway; AMP from ADP: step 1/1.</text>
</comment>
<comment type="function">
    <text evidence="5">Catalyzes the reversible transfer of the terminal phosphate group between ATP and AMP. Plays an important role in cellular energy homeostasis and in adenine nucleotide metabolism.</text>
</comment>
<feature type="binding site" evidence="5">
    <location>
        <begin position="139"/>
        <end position="141"/>
    </location>
    <ligand>
        <name>AMP</name>
        <dbReference type="ChEBI" id="CHEBI:456215"/>
    </ligand>
</feature>
<organism evidence="8 9">
    <name type="scientific">Arthrobacter liuii</name>
    <dbReference type="NCBI Taxonomy" id="1476996"/>
    <lineage>
        <taxon>Bacteria</taxon>
        <taxon>Bacillati</taxon>
        <taxon>Actinomycetota</taxon>
        <taxon>Actinomycetes</taxon>
        <taxon>Micrococcales</taxon>
        <taxon>Micrococcaceae</taxon>
        <taxon>Arthrobacter</taxon>
    </lineage>
</organism>
<feature type="binding site" evidence="5">
    <location>
        <position position="174"/>
    </location>
    <ligand>
        <name>AMP</name>
        <dbReference type="ChEBI" id="CHEBI:456215"/>
    </ligand>
</feature>
<keyword evidence="9" id="KW-1185">Reference proteome</keyword>
<comment type="similarity">
    <text evidence="5 6">Belongs to the adenylate kinase family.</text>
</comment>
<evidence type="ECO:0000256" key="4">
    <source>
        <dbReference type="ARBA" id="ARBA00022777"/>
    </source>
</evidence>
<evidence type="ECO:0000256" key="2">
    <source>
        <dbReference type="ARBA" id="ARBA00022727"/>
    </source>
</evidence>
<feature type="binding site" evidence="5">
    <location>
        <begin position="167"/>
        <end position="170"/>
    </location>
    <ligand>
        <name>AMP</name>
        <dbReference type="ChEBI" id="CHEBI:456215"/>
    </ligand>
</feature>
<dbReference type="Proteomes" id="UP000643279">
    <property type="component" value="Unassembled WGS sequence"/>
</dbReference>
<evidence type="ECO:0000313" key="9">
    <source>
        <dbReference type="Proteomes" id="UP000643279"/>
    </source>
</evidence>
<keyword evidence="5" id="KW-0963">Cytoplasm</keyword>
<gene>
    <name evidence="5" type="primary">adk</name>
    <name evidence="8" type="ORF">GCM10007170_35290</name>
</gene>
<dbReference type="CDD" id="cd01428">
    <property type="entry name" value="ADK"/>
    <property type="match status" value="1"/>
</dbReference>
<protein>
    <recommendedName>
        <fullName evidence="5 7">Adenylate kinase</fullName>
        <shortName evidence="5">AK</shortName>
        <ecNumber evidence="5 7">2.7.4.3</ecNumber>
    </recommendedName>
    <alternativeName>
        <fullName evidence="5">ATP-AMP transphosphorylase</fullName>
    </alternativeName>
    <alternativeName>
        <fullName evidence="5">ATP:AMP phosphotransferase</fullName>
    </alternativeName>
    <alternativeName>
        <fullName evidence="5">Adenylate monophosphate kinase</fullName>
    </alternativeName>
</protein>